<accession>A0A9X1SZM7</accession>
<dbReference type="PANTHER" id="PTHR44196">
    <property type="entry name" value="DEHYDROGENASE/REDUCTASE SDR FAMILY MEMBER 7B"/>
    <property type="match status" value="1"/>
</dbReference>
<dbReference type="EMBL" id="JAJOZR010000001">
    <property type="protein sequence ID" value="MCD7107800.1"/>
    <property type="molecule type" value="Genomic_DNA"/>
</dbReference>
<keyword evidence="2" id="KW-0560">Oxidoreductase</keyword>
<dbReference type="PRINTS" id="PR00080">
    <property type="entry name" value="SDRFAMILY"/>
</dbReference>
<sequence length="293" mass="30645">MELTGKTAFITGGASGIGLAFARQCAGYGATVLLADIEDAALQAAASGLRDMGAKVGTYRLDVSDRVNYEAVVDAVIVEYGAPYLLFNNAGVAWKAPASIATPSDWEWLVKVNILGLGYGISLIVPKMVDAGVGGYVVNTGSISGLLTPVGTASVYAMTKHAVVAISEALAHELRGCGIHVAVVCPGQVATNIINSDRNLASGVAGASISQAGPEERAFSSSMVARGLSPDEVAIRTFKALEERRTYVITHPEYKDDIIVRHRQIENAITGAPETDVDLLALVKSMITLEPLT</sequence>
<dbReference type="PANTHER" id="PTHR44196:SF1">
    <property type="entry name" value="DEHYDROGENASE_REDUCTASE SDR FAMILY MEMBER 7B"/>
    <property type="match status" value="1"/>
</dbReference>
<keyword evidence="5" id="KW-1185">Reference proteome</keyword>
<evidence type="ECO:0000313" key="5">
    <source>
        <dbReference type="Proteomes" id="UP001139089"/>
    </source>
</evidence>
<comment type="similarity">
    <text evidence="1 3">Belongs to the short-chain dehydrogenases/reductases (SDR) family.</text>
</comment>
<protein>
    <submittedName>
        <fullName evidence="4">SDR family NAD(P)-dependent oxidoreductase</fullName>
    </submittedName>
</protein>
<evidence type="ECO:0000256" key="3">
    <source>
        <dbReference type="RuleBase" id="RU000363"/>
    </source>
</evidence>
<gene>
    <name evidence="4" type="ORF">LRX75_01980</name>
</gene>
<proteinExistence type="inferred from homology"/>
<dbReference type="PROSITE" id="PS00061">
    <property type="entry name" value="ADH_SHORT"/>
    <property type="match status" value="1"/>
</dbReference>
<dbReference type="InterPro" id="IPR036291">
    <property type="entry name" value="NAD(P)-bd_dom_sf"/>
</dbReference>
<reference evidence="4" key="1">
    <citation type="submission" date="2021-12" db="EMBL/GenBank/DDBJ databases">
        <authorList>
            <person name="Li Y."/>
        </authorList>
    </citation>
    <scope>NUCLEOTIDE SEQUENCE</scope>
    <source>
        <strain evidence="4">DKSPLA3</strain>
    </source>
</reference>
<evidence type="ECO:0000256" key="2">
    <source>
        <dbReference type="ARBA" id="ARBA00023002"/>
    </source>
</evidence>
<dbReference type="Proteomes" id="UP001139089">
    <property type="component" value="Unassembled WGS sequence"/>
</dbReference>
<name>A0A9X1SZM7_9HYPH</name>
<dbReference type="GO" id="GO:0016491">
    <property type="term" value="F:oxidoreductase activity"/>
    <property type="evidence" value="ECO:0007669"/>
    <property type="project" value="UniProtKB-KW"/>
</dbReference>
<dbReference type="RefSeq" id="WP_231811520.1">
    <property type="nucleotide sequence ID" value="NZ_JAJOZR010000001.1"/>
</dbReference>
<dbReference type="SUPFAM" id="SSF51735">
    <property type="entry name" value="NAD(P)-binding Rossmann-fold domains"/>
    <property type="match status" value="1"/>
</dbReference>
<dbReference type="Pfam" id="PF00106">
    <property type="entry name" value="adh_short"/>
    <property type="match status" value="1"/>
</dbReference>
<dbReference type="GO" id="GO:0016020">
    <property type="term" value="C:membrane"/>
    <property type="evidence" value="ECO:0007669"/>
    <property type="project" value="TreeGrafter"/>
</dbReference>
<dbReference type="InterPro" id="IPR020904">
    <property type="entry name" value="Sc_DH/Rdtase_CS"/>
</dbReference>
<dbReference type="AlphaFoldDB" id="A0A9X1SZM7"/>
<organism evidence="4 5">
    <name type="scientific">Rhizobium quercicola</name>
    <dbReference type="NCBI Taxonomy" id="2901226"/>
    <lineage>
        <taxon>Bacteria</taxon>
        <taxon>Pseudomonadati</taxon>
        <taxon>Pseudomonadota</taxon>
        <taxon>Alphaproteobacteria</taxon>
        <taxon>Hyphomicrobiales</taxon>
        <taxon>Rhizobiaceae</taxon>
        <taxon>Rhizobium/Agrobacterium group</taxon>
        <taxon>Rhizobium</taxon>
    </lineage>
</organism>
<dbReference type="CDD" id="cd05233">
    <property type="entry name" value="SDR_c"/>
    <property type="match status" value="1"/>
</dbReference>
<evidence type="ECO:0000313" key="4">
    <source>
        <dbReference type="EMBL" id="MCD7107800.1"/>
    </source>
</evidence>
<evidence type="ECO:0000256" key="1">
    <source>
        <dbReference type="ARBA" id="ARBA00006484"/>
    </source>
</evidence>
<dbReference type="Gene3D" id="3.40.50.720">
    <property type="entry name" value="NAD(P)-binding Rossmann-like Domain"/>
    <property type="match status" value="1"/>
</dbReference>
<dbReference type="PRINTS" id="PR00081">
    <property type="entry name" value="GDHRDH"/>
</dbReference>
<dbReference type="InterPro" id="IPR002347">
    <property type="entry name" value="SDR_fam"/>
</dbReference>
<comment type="caution">
    <text evidence="4">The sequence shown here is derived from an EMBL/GenBank/DDBJ whole genome shotgun (WGS) entry which is preliminary data.</text>
</comment>